<dbReference type="SUPFAM" id="SSF50370">
    <property type="entry name" value="Ricin B-like lectins"/>
    <property type="match status" value="1"/>
</dbReference>
<feature type="compositionally biased region" description="Low complexity" evidence="1">
    <location>
        <begin position="84"/>
        <end position="95"/>
    </location>
</feature>
<protein>
    <submittedName>
        <fullName evidence="3">RICIN domain-containing protein</fullName>
    </submittedName>
</protein>
<feature type="domain" description="Ricin B lectin" evidence="2">
    <location>
        <begin position="4"/>
        <end position="85"/>
    </location>
</feature>
<dbReference type="Proteomes" id="UP001595839">
    <property type="component" value="Unassembled WGS sequence"/>
</dbReference>
<dbReference type="Pfam" id="PF14200">
    <property type="entry name" value="RicinB_lectin_2"/>
    <property type="match status" value="1"/>
</dbReference>
<dbReference type="Gene3D" id="2.80.10.50">
    <property type="match status" value="1"/>
</dbReference>
<evidence type="ECO:0000313" key="3">
    <source>
        <dbReference type="EMBL" id="MFC4508101.1"/>
    </source>
</evidence>
<evidence type="ECO:0000313" key="4">
    <source>
        <dbReference type="Proteomes" id="UP001595839"/>
    </source>
</evidence>
<dbReference type="EMBL" id="JBHSFK010000067">
    <property type="protein sequence ID" value="MFC4508101.1"/>
    <property type="molecule type" value="Genomic_DNA"/>
</dbReference>
<evidence type="ECO:0000259" key="2">
    <source>
        <dbReference type="Pfam" id="PF14200"/>
    </source>
</evidence>
<organism evidence="3 4">
    <name type="scientific">Streptomyces vulcanius</name>
    <dbReference type="NCBI Taxonomy" id="1441876"/>
    <lineage>
        <taxon>Bacteria</taxon>
        <taxon>Bacillati</taxon>
        <taxon>Actinomycetota</taxon>
        <taxon>Actinomycetes</taxon>
        <taxon>Kitasatosporales</taxon>
        <taxon>Streptomycetaceae</taxon>
        <taxon>Streptomyces</taxon>
    </lineage>
</organism>
<gene>
    <name evidence="3" type="ORF">ACFPIH_53410</name>
</gene>
<dbReference type="InterPro" id="IPR035992">
    <property type="entry name" value="Ricin_B-like_lectins"/>
</dbReference>
<accession>A0ABV9BBY4</accession>
<reference evidence="4" key="1">
    <citation type="journal article" date="2019" name="Int. J. Syst. Evol. Microbiol.">
        <title>The Global Catalogue of Microorganisms (GCM) 10K type strain sequencing project: providing services to taxonomists for standard genome sequencing and annotation.</title>
        <authorList>
            <consortium name="The Broad Institute Genomics Platform"/>
            <consortium name="The Broad Institute Genome Sequencing Center for Infectious Disease"/>
            <person name="Wu L."/>
            <person name="Ma J."/>
        </authorList>
    </citation>
    <scope>NUCLEOTIDE SEQUENCE [LARGE SCALE GENOMIC DNA]</scope>
    <source>
        <strain evidence="4">CGMCC 4.7177</strain>
    </source>
</reference>
<feature type="compositionally biased region" description="Polar residues" evidence="1">
    <location>
        <begin position="128"/>
        <end position="137"/>
    </location>
</feature>
<feature type="region of interest" description="Disordered" evidence="1">
    <location>
        <begin position="81"/>
        <end position="154"/>
    </location>
</feature>
<proteinExistence type="predicted"/>
<dbReference type="InterPro" id="IPR000772">
    <property type="entry name" value="Ricin_B_lectin"/>
</dbReference>
<dbReference type="RefSeq" id="WP_381187144.1">
    <property type="nucleotide sequence ID" value="NZ_JBHSFK010000067.1"/>
</dbReference>
<sequence length="154" mass="16236">MGEFTSTGDGYSKVCSVNSSEFVEVAGLSRDPGGNVAIWQDANVTQQHWAATPTGDGHCLLINRFSGMALGVAGNSTADGANVEQQTYESQTQQQWRTPLPSATGRVPGPKARPGLDLPGEARDSHSMSRPPSSQPCLASARTKAKLRPLAFPP</sequence>
<keyword evidence="4" id="KW-1185">Reference proteome</keyword>
<name>A0ABV9BBY4_9ACTN</name>
<dbReference type="CDD" id="cd00161">
    <property type="entry name" value="beta-trefoil_Ricin-like"/>
    <property type="match status" value="1"/>
</dbReference>
<comment type="caution">
    <text evidence="3">The sequence shown here is derived from an EMBL/GenBank/DDBJ whole genome shotgun (WGS) entry which is preliminary data.</text>
</comment>
<evidence type="ECO:0000256" key="1">
    <source>
        <dbReference type="SAM" id="MobiDB-lite"/>
    </source>
</evidence>